<dbReference type="Pfam" id="PF04432">
    <property type="entry name" value="FrhB_FdhB_C"/>
    <property type="match status" value="1"/>
</dbReference>
<dbReference type="AlphaFoldDB" id="K1S6K0"/>
<dbReference type="PANTHER" id="PTHR43193:SF2">
    <property type="entry name" value="POLYFERREDOXIN PROTEIN FWDF"/>
    <property type="match status" value="1"/>
</dbReference>
<dbReference type="PANTHER" id="PTHR43193">
    <property type="match status" value="1"/>
</dbReference>
<comment type="caution">
    <text evidence="2">The sequence shown here is derived from an EMBL/GenBank/DDBJ whole genome shotgun (WGS) entry which is preliminary data.</text>
</comment>
<name>K1S6K0_9ZZZZ</name>
<reference evidence="2" key="1">
    <citation type="journal article" date="2013" name="Environ. Microbiol.">
        <title>Microbiota from the distal guts of lean and obese adolescents exhibit partial functional redundancy besides clear differences in community structure.</title>
        <authorList>
            <person name="Ferrer M."/>
            <person name="Ruiz A."/>
            <person name="Lanza F."/>
            <person name="Haange S.B."/>
            <person name="Oberbach A."/>
            <person name="Till H."/>
            <person name="Bargiela R."/>
            <person name="Campoy C."/>
            <person name="Segura M.T."/>
            <person name="Richter M."/>
            <person name="von Bergen M."/>
            <person name="Seifert J."/>
            <person name="Suarez A."/>
        </authorList>
    </citation>
    <scope>NUCLEOTIDE SEQUENCE</scope>
</reference>
<accession>K1S6K0</accession>
<dbReference type="InterPro" id="IPR052977">
    <property type="entry name" value="Polyferredoxin-like_ET"/>
</dbReference>
<evidence type="ECO:0000313" key="2">
    <source>
        <dbReference type="EMBL" id="EKC49375.1"/>
    </source>
</evidence>
<evidence type="ECO:0000259" key="1">
    <source>
        <dbReference type="Pfam" id="PF04432"/>
    </source>
</evidence>
<feature type="non-terminal residue" evidence="2">
    <location>
        <position position="181"/>
    </location>
</feature>
<dbReference type="EMBL" id="AJWZ01010118">
    <property type="protein sequence ID" value="EKC49375.1"/>
    <property type="molecule type" value="Genomic_DNA"/>
</dbReference>
<feature type="domain" description="Coenzyme F420 hydrogenase/dehydrogenase beta subunit C-terminal" evidence="1">
    <location>
        <begin position="24"/>
        <end position="177"/>
    </location>
</feature>
<protein>
    <submittedName>
        <fullName evidence="2">F420H2-dehydrogenase subunit</fullName>
    </submittedName>
</protein>
<dbReference type="InterPro" id="IPR007525">
    <property type="entry name" value="FrhB_FdhB_C"/>
</dbReference>
<sequence>MSKTIKPSGIFKEIKEDIKNNTPVLFIGVPCDVAAVKNHIGNSLLLTTIEIICSGVPSPLVHTQFVSHLEEKKNCKVTSFTYRKKQHGWHWPYVEAKSNDRVIYNKSWSTMALGYAFLTLVRPSCYRCKFKGIYNKADITAGDFWGLKKSDSRYNKNGVSAVIIHTERGKKLVKQLQNFDF</sequence>
<organism evidence="2">
    <name type="scientific">human gut metagenome</name>
    <dbReference type="NCBI Taxonomy" id="408170"/>
    <lineage>
        <taxon>unclassified sequences</taxon>
        <taxon>metagenomes</taxon>
        <taxon>organismal metagenomes</taxon>
    </lineage>
</organism>
<gene>
    <name evidence="2" type="ORF">OBE_14672</name>
</gene>
<proteinExistence type="predicted"/>